<dbReference type="PANTHER" id="PTHR44591">
    <property type="entry name" value="STRESS RESPONSE REGULATOR PROTEIN 1"/>
    <property type="match status" value="1"/>
</dbReference>
<keyword evidence="1 2" id="KW-0597">Phosphoprotein</keyword>
<accession>A0A848G8L0</accession>
<feature type="domain" description="ANTAR" evidence="4">
    <location>
        <begin position="130"/>
        <end position="191"/>
    </location>
</feature>
<organism evidence="5 6">
    <name type="scientific">Zoogloea dura</name>
    <dbReference type="NCBI Taxonomy" id="2728840"/>
    <lineage>
        <taxon>Bacteria</taxon>
        <taxon>Pseudomonadati</taxon>
        <taxon>Pseudomonadota</taxon>
        <taxon>Betaproteobacteria</taxon>
        <taxon>Rhodocyclales</taxon>
        <taxon>Zoogloeaceae</taxon>
        <taxon>Zoogloea</taxon>
    </lineage>
</organism>
<dbReference type="SMART" id="SM01012">
    <property type="entry name" value="ANTAR"/>
    <property type="match status" value="1"/>
</dbReference>
<dbReference type="Pfam" id="PF03861">
    <property type="entry name" value="ANTAR"/>
    <property type="match status" value="1"/>
</dbReference>
<dbReference type="Proteomes" id="UP000580043">
    <property type="component" value="Unassembled WGS sequence"/>
</dbReference>
<evidence type="ECO:0000256" key="1">
    <source>
        <dbReference type="ARBA" id="ARBA00022553"/>
    </source>
</evidence>
<evidence type="ECO:0000313" key="6">
    <source>
        <dbReference type="Proteomes" id="UP000580043"/>
    </source>
</evidence>
<keyword evidence="6" id="KW-1185">Reference proteome</keyword>
<dbReference type="EMBL" id="JABBGA010000018">
    <property type="protein sequence ID" value="NML27769.1"/>
    <property type="molecule type" value="Genomic_DNA"/>
</dbReference>
<dbReference type="PROSITE" id="PS50110">
    <property type="entry name" value="RESPONSE_REGULATORY"/>
    <property type="match status" value="1"/>
</dbReference>
<dbReference type="InterPro" id="IPR036388">
    <property type="entry name" value="WH-like_DNA-bd_sf"/>
</dbReference>
<dbReference type="InterPro" id="IPR008327">
    <property type="entry name" value="Sig_transdc_resp-reg_antiterm"/>
</dbReference>
<dbReference type="InterPro" id="IPR005561">
    <property type="entry name" value="ANTAR"/>
</dbReference>
<gene>
    <name evidence="5" type="ORF">HHL15_18600</name>
</gene>
<dbReference type="Gene3D" id="3.40.50.2300">
    <property type="match status" value="1"/>
</dbReference>
<dbReference type="SUPFAM" id="SSF52172">
    <property type="entry name" value="CheY-like"/>
    <property type="match status" value="1"/>
</dbReference>
<evidence type="ECO:0000259" key="4">
    <source>
        <dbReference type="PROSITE" id="PS50921"/>
    </source>
</evidence>
<dbReference type="PROSITE" id="PS50921">
    <property type="entry name" value="ANTAR"/>
    <property type="match status" value="1"/>
</dbReference>
<reference evidence="5 6" key="1">
    <citation type="submission" date="2020-04" db="EMBL/GenBank/DDBJ databases">
        <title>Zoogloea sp. G-4-1-14 isolated from soil.</title>
        <authorList>
            <person name="Dahal R.H."/>
        </authorList>
    </citation>
    <scope>NUCLEOTIDE SEQUENCE [LARGE SCALE GENOMIC DNA]</scope>
    <source>
        <strain evidence="5 6">G-4-1-14</strain>
    </source>
</reference>
<feature type="modified residue" description="4-aspartylphosphate" evidence="2">
    <location>
        <position position="60"/>
    </location>
</feature>
<proteinExistence type="predicted"/>
<dbReference type="InterPro" id="IPR050595">
    <property type="entry name" value="Bact_response_regulator"/>
</dbReference>
<dbReference type="PANTHER" id="PTHR44591:SF3">
    <property type="entry name" value="RESPONSE REGULATORY DOMAIN-CONTAINING PROTEIN"/>
    <property type="match status" value="1"/>
</dbReference>
<evidence type="ECO:0000256" key="2">
    <source>
        <dbReference type="PROSITE-ProRule" id="PRU00169"/>
    </source>
</evidence>
<dbReference type="RefSeq" id="WP_169147303.1">
    <property type="nucleotide sequence ID" value="NZ_JABBGA010000018.1"/>
</dbReference>
<comment type="caution">
    <text evidence="5">The sequence shown here is derived from an EMBL/GenBank/DDBJ whole genome shotgun (WGS) entry which is preliminary data.</text>
</comment>
<dbReference type="Gene3D" id="1.10.10.10">
    <property type="entry name" value="Winged helix-like DNA-binding domain superfamily/Winged helix DNA-binding domain"/>
    <property type="match status" value="1"/>
</dbReference>
<dbReference type="AlphaFoldDB" id="A0A848G8L0"/>
<protein>
    <submittedName>
        <fullName evidence="5">Response regulator</fullName>
    </submittedName>
</protein>
<dbReference type="GO" id="GO:0003723">
    <property type="term" value="F:RNA binding"/>
    <property type="evidence" value="ECO:0007669"/>
    <property type="project" value="InterPro"/>
</dbReference>
<dbReference type="SMART" id="SM00448">
    <property type="entry name" value="REC"/>
    <property type="match status" value="1"/>
</dbReference>
<feature type="domain" description="Response regulatory" evidence="3">
    <location>
        <begin position="11"/>
        <end position="124"/>
    </location>
</feature>
<dbReference type="PIRSF" id="PIRSF036382">
    <property type="entry name" value="RR_antiterm"/>
    <property type="match status" value="1"/>
</dbReference>
<dbReference type="InterPro" id="IPR001789">
    <property type="entry name" value="Sig_transdc_resp-reg_receiver"/>
</dbReference>
<sequence>MRADPLSTGLPVLLVEDDRLFAATLRLGLEAAGLQVYLAPSAEDALALLDTVAVRLAIIDEGLPGCSGVEFAARLRERHGLPFIFLTACNSSACVERAIGEGALAFLVKPVDVTQLLPMISTALARSAELADLRANRDQLQSALDQERDISIATGIVMARMNIDHQAAFELLRRAARSSRRKLAEVARELVVSRGTALQHETCMP</sequence>
<dbReference type="InterPro" id="IPR011006">
    <property type="entry name" value="CheY-like_superfamily"/>
</dbReference>
<dbReference type="GO" id="GO:0000160">
    <property type="term" value="P:phosphorelay signal transduction system"/>
    <property type="evidence" value="ECO:0007669"/>
    <property type="project" value="InterPro"/>
</dbReference>
<evidence type="ECO:0000313" key="5">
    <source>
        <dbReference type="EMBL" id="NML27769.1"/>
    </source>
</evidence>
<evidence type="ECO:0000259" key="3">
    <source>
        <dbReference type="PROSITE" id="PS50110"/>
    </source>
</evidence>
<name>A0A848G8L0_9RHOO</name>
<dbReference type="Pfam" id="PF00072">
    <property type="entry name" value="Response_reg"/>
    <property type="match status" value="1"/>
</dbReference>